<protein>
    <submittedName>
        <fullName evidence="1">Uncharacterized protein</fullName>
    </submittedName>
</protein>
<evidence type="ECO:0000313" key="1">
    <source>
        <dbReference type="EMBL" id="PRY30268.1"/>
    </source>
</evidence>
<comment type="caution">
    <text evidence="1">The sequence shown here is derived from an EMBL/GenBank/DDBJ whole genome shotgun (WGS) entry which is preliminary data.</text>
</comment>
<evidence type="ECO:0000313" key="2">
    <source>
        <dbReference type="Proteomes" id="UP000239209"/>
    </source>
</evidence>
<proteinExistence type="predicted"/>
<name>A0A2T0SA25_9ACTN</name>
<gene>
    <name evidence="1" type="ORF">CLV70_105438</name>
</gene>
<keyword evidence="2" id="KW-1185">Reference proteome</keyword>
<dbReference type="AlphaFoldDB" id="A0A2T0SA25"/>
<accession>A0A2T0SA25</accession>
<reference evidence="1 2" key="1">
    <citation type="submission" date="2018-03" db="EMBL/GenBank/DDBJ databases">
        <title>Genomic Encyclopedia of Archaeal and Bacterial Type Strains, Phase II (KMG-II): from individual species to whole genera.</title>
        <authorList>
            <person name="Goeker M."/>
        </authorList>
    </citation>
    <scope>NUCLEOTIDE SEQUENCE [LARGE SCALE GENOMIC DNA]</scope>
    <source>
        <strain evidence="1 2">DSM 45348</strain>
    </source>
</reference>
<dbReference type="Proteomes" id="UP000239209">
    <property type="component" value="Unassembled WGS sequence"/>
</dbReference>
<dbReference type="EMBL" id="PVZG01000005">
    <property type="protein sequence ID" value="PRY30268.1"/>
    <property type="molecule type" value="Genomic_DNA"/>
</dbReference>
<sequence>MTPEPDRIGRDDRPVIAINQRGLILGLDAEGTWIIWNEDDTVWPLHTVWLAHDHLTWLMPLLQQPQDAVIRATSQAEAGSELLSAVLSHALGCWSDYWAGLALEWLEAGYPTTELLDALQALKDSPRQPPLFRGDMTDRGQ</sequence>
<dbReference type="OrthoDB" id="3698574at2"/>
<organism evidence="1 2">
    <name type="scientific">Pseudosporangium ferrugineum</name>
    <dbReference type="NCBI Taxonomy" id="439699"/>
    <lineage>
        <taxon>Bacteria</taxon>
        <taxon>Bacillati</taxon>
        <taxon>Actinomycetota</taxon>
        <taxon>Actinomycetes</taxon>
        <taxon>Micromonosporales</taxon>
        <taxon>Micromonosporaceae</taxon>
        <taxon>Pseudosporangium</taxon>
    </lineage>
</organism>
<dbReference type="RefSeq" id="WP_106126906.1">
    <property type="nucleotide sequence ID" value="NZ_PVZG01000005.1"/>
</dbReference>